<dbReference type="RefSeq" id="WP_280574299.1">
    <property type="nucleotide sequence ID" value="NZ_JARXRM010000030.1"/>
</dbReference>
<proteinExistence type="predicted"/>
<dbReference type="EMBL" id="JARXRM010000030">
    <property type="protein sequence ID" value="MDH5823183.1"/>
    <property type="molecule type" value="Genomic_DNA"/>
</dbReference>
<accession>A0ABT6JAG1</accession>
<gene>
    <name evidence="1" type="ORF">QFW77_09310</name>
</gene>
<organism evidence="1 2">
    <name type="scientific">Luteimonas endophytica</name>
    <dbReference type="NCBI Taxonomy" id="3042023"/>
    <lineage>
        <taxon>Bacteria</taxon>
        <taxon>Pseudomonadati</taxon>
        <taxon>Pseudomonadota</taxon>
        <taxon>Gammaproteobacteria</taxon>
        <taxon>Lysobacterales</taxon>
        <taxon>Lysobacteraceae</taxon>
        <taxon>Luteimonas</taxon>
    </lineage>
</organism>
<protein>
    <submittedName>
        <fullName evidence="1">DUF2939 domain-containing protein</fullName>
    </submittedName>
</protein>
<dbReference type="InterPro" id="IPR021330">
    <property type="entry name" value="DUF2939"/>
</dbReference>
<dbReference type="Proteomes" id="UP001156940">
    <property type="component" value="Unassembled WGS sequence"/>
</dbReference>
<sequence>MRKWIWLGLAVLLGLAAYTAAGPYLTIRAIQQAVQEDDTRALARQVDFPALRGSLKLQLDDAMVRRAGPEVQASLLGRIGLQVASGVSAGLVETMVTPVGLAALMEGRRVWRRIDISAPPRPAGAAGEAGKPLQDAEHRYQSPSRFTATVHDDDGRPIVFVLTRKGIRWRLSDIRLPL</sequence>
<evidence type="ECO:0000313" key="2">
    <source>
        <dbReference type="Proteomes" id="UP001156940"/>
    </source>
</evidence>
<name>A0ABT6JAG1_9GAMM</name>
<dbReference type="Pfam" id="PF11159">
    <property type="entry name" value="DUF2939"/>
    <property type="match status" value="1"/>
</dbReference>
<evidence type="ECO:0000313" key="1">
    <source>
        <dbReference type="EMBL" id="MDH5823183.1"/>
    </source>
</evidence>
<keyword evidence="2" id="KW-1185">Reference proteome</keyword>
<reference evidence="1 2" key="1">
    <citation type="submission" date="2023-04" db="EMBL/GenBank/DDBJ databases">
        <title>Luteimonas endophyticus RD2P54.</title>
        <authorList>
            <person name="Sun J.-Q."/>
        </authorList>
    </citation>
    <scope>NUCLEOTIDE SEQUENCE [LARGE SCALE GENOMIC DNA]</scope>
    <source>
        <strain evidence="1 2">RD2P54</strain>
    </source>
</reference>
<comment type="caution">
    <text evidence="1">The sequence shown here is derived from an EMBL/GenBank/DDBJ whole genome shotgun (WGS) entry which is preliminary data.</text>
</comment>